<organism evidence="1 2">
    <name type="scientific">Haloterrigena alkaliphila</name>
    <dbReference type="NCBI Taxonomy" id="2816475"/>
    <lineage>
        <taxon>Archaea</taxon>
        <taxon>Methanobacteriati</taxon>
        <taxon>Methanobacteriota</taxon>
        <taxon>Stenosarchaea group</taxon>
        <taxon>Halobacteria</taxon>
        <taxon>Halobacteriales</taxon>
        <taxon>Natrialbaceae</taxon>
        <taxon>Haloterrigena</taxon>
    </lineage>
</organism>
<name>A0A8A2VKQ2_9EURY</name>
<gene>
    <name evidence="1" type="ORF">J0X25_08070</name>
</gene>
<sequence>MSLEPARVGECDTPLCDGAAETITPVGYVCEGCAAEIAAEYEQARERDEVSR</sequence>
<dbReference type="EMBL" id="CP071462">
    <property type="protein sequence ID" value="QSX00903.1"/>
    <property type="molecule type" value="Genomic_DNA"/>
</dbReference>
<reference evidence="1 2" key="1">
    <citation type="submission" date="2021-03" db="EMBL/GenBank/DDBJ databases">
        <title>Haloterrigena longa sp. nov. and Haloterrigena limicola sp. nov., extremely halophilic archaea isolated from a salt lake.</title>
        <authorList>
            <person name="Henglin C."/>
        </authorList>
    </citation>
    <scope>NUCLEOTIDE SEQUENCE [LARGE SCALE GENOMIC DNA]</scope>
    <source>
        <strain evidence="1 2">KZCA68</strain>
    </source>
</reference>
<accession>A0A8A2VKQ2</accession>
<evidence type="ECO:0000313" key="2">
    <source>
        <dbReference type="Proteomes" id="UP000663203"/>
    </source>
</evidence>
<dbReference type="Proteomes" id="UP000663203">
    <property type="component" value="Chromosome"/>
</dbReference>
<dbReference type="GeneID" id="63187253"/>
<evidence type="ECO:0000313" key="1">
    <source>
        <dbReference type="EMBL" id="QSX00903.1"/>
    </source>
</evidence>
<proteinExistence type="predicted"/>
<protein>
    <submittedName>
        <fullName evidence="1">Uncharacterized protein</fullName>
    </submittedName>
</protein>
<dbReference type="AlphaFoldDB" id="A0A8A2VKQ2"/>
<dbReference type="RefSeq" id="WP_207290619.1">
    <property type="nucleotide sequence ID" value="NZ_CP071462.1"/>
</dbReference>
<keyword evidence="2" id="KW-1185">Reference proteome</keyword>
<dbReference type="KEGG" id="hakz:J0X25_08070"/>